<keyword evidence="2" id="KW-1133">Transmembrane helix</keyword>
<dbReference type="InParanoid" id="A0A7N2RBY6"/>
<reference evidence="3" key="2">
    <citation type="submission" date="2021-01" db="UniProtKB">
        <authorList>
            <consortium name="EnsemblPlants"/>
        </authorList>
    </citation>
    <scope>IDENTIFICATION</scope>
</reference>
<dbReference type="Proteomes" id="UP000594261">
    <property type="component" value="Chromosome 10"/>
</dbReference>
<evidence type="ECO:0000313" key="4">
    <source>
        <dbReference type="Proteomes" id="UP000594261"/>
    </source>
</evidence>
<evidence type="ECO:0000256" key="1">
    <source>
        <dbReference type="SAM" id="MobiDB-lite"/>
    </source>
</evidence>
<keyword evidence="4" id="KW-1185">Reference proteome</keyword>
<feature type="transmembrane region" description="Helical" evidence="2">
    <location>
        <begin position="219"/>
        <end position="237"/>
    </location>
</feature>
<name>A0A7N2RBY6_QUELO</name>
<keyword evidence="2" id="KW-0812">Transmembrane</keyword>
<evidence type="ECO:0000256" key="2">
    <source>
        <dbReference type="SAM" id="Phobius"/>
    </source>
</evidence>
<accession>A0A7N2RBY6</accession>
<feature type="region of interest" description="Disordered" evidence="1">
    <location>
        <begin position="290"/>
        <end position="330"/>
    </location>
</feature>
<reference evidence="3 4" key="1">
    <citation type="journal article" date="2016" name="G3 (Bethesda)">
        <title>First Draft Assembly and Annotation of the Genome of a California Endemic Oak Quercus lobata Nee (Fagaceae).</title>
        <authorList>
            <person name="Sork V.L."/>
            <person name="Fitz-Gibbon S.T."/>
            <person name="Puiu D."/>
            <person name="Crepeau M."/>
            <person name="Gugger P.F."/>
            <person name="Sherman R."/>
            <person name="Stevens K."/>
            <person name="Langley C.H."/>
            <person name="Pellegrini M."/>
            <person name="Salzberg S.L."/>
        </authorList>
    </citation>
    <scope>NUCLEOTIDE SEQUENCE [LARGE SCALE GENOMIC DNA]</scope>
    <source>
        <strain evidence="3 4">cv. SW786</strain>
    </source>
</reference>
<keyword evidence="2" id="KW-0472">Membrane</keyword>
<evidence type="ECO:0000313" key="3">
    <source>
        <dbReference type="EnsemblPlants" id="QL10p027112:mrna"/>
    </source>
</evidence>
<dbReference type="EnsemblPlants" id="QL10p027112:mrna">
    <property type="protein sequence ID" value="QL10p027112:mrna"/>
    <property type="gene ID" value="QL10p027112"/>
</dbReference>
<dbReference type="EMBL" id="LRBV02000010">
    <property type="status" value="NOT_ANNOTATED_CDS"/>
    <property type="molecule type" value="Genomic_DNA"/>
</dbReference>
<organism evidence="3 4">
    <name type="scientific">Quercus lobata</name>
    <name type="common">Valley oak</name>
    <dbReference type="NCBI Taxonomy" id="97700"/>
    <lineage>
        <taxon>Eukaryota</taxon>
        <taxon>Viridiplantae</taxon>
        <taxon>Streptophyta</taxon>
        <taxon>Embryophyta</taxon>
        <taxon>Tracheophyta</taxon>
        <taxon>Spermatophyta</taxon>
        <taxon>Magnoliopsida</taxon>
        <taxon>eudicotyledons</taxon>
        <taxon>Gunneridae</taxon>
        <taxon>Pentapetalae</taxon>
        <taxon>rosids</taxon>
        <taxon>fabids</taxon>
        <taxon>Fagales</taxon>
        <taxon>Fagaceae</taxon>
        <taxon>Quercus</taxon>
    </lineage>
</organism>
<proteinExistence type="predicted"/>
<protein>
    <submittedName>
        <fullName evidence="3">Uncharacterized protein</fullName>
    </submittedName>
</protein>
<dbReference type="Gramene" id="QL10p027112:mrna">
    <property type="protein sequence ID" value="QL10p027112:mrna"/>
    <property type="gene ID" value="QL10p027112"/>
</dbReference>
<sequence>MPCLFQGLPNIVIPGGEIPKWFSNEFQGDNIQLSFPRCDELMGIVLCVVFVPNGSHQYHRNWNFTCIFQLNGLKIADFSQSYYFTTKYGRIESPHIWLLYLSTHHSSNWGKICSRIDANGFSQLKIQIFAEVVEKIVVQLVYKQDMEDPNQTMAQCISNNSTLYEDFGVVHHDIDNSPIESSKISKAVMWMMGLDLVEKATLMRNHSQSGFKGKFSTTLPVSIIQIFLVVLVNFYLVEGGDQISKKLESIHGGKKDIYQDIEDPNQTLTQLSINSRKLYEELGDLSHDSYNSAAEVSRNKRRLDEEDGAEPSGEGYSNNEPHPKTWRMYG</sequence>
<dbReference type="AlphaFoldDB" id="A0A7N2RBY6"/>